<dbReference type="InParanoid" id="B9S4S7"/>
<proteinExistence type="predicted"/>
<keyword evidence="2" id="KW-1185">Reference proteome</keyword>
<organism evidence="1 2">
    <name type="scientific">Ricinus communis</name>
    <name type="common">Castor bean</name>
    <dbReference type="NCBI Taxonomy" id="3988"/>
    <lineage>
        <taxon>Eukaryota</taxon>
        <taxon>Viridiplantae</taxon>
        <taxon>Streptophyta</taxon>
        <taxon>Embryophyta</taxon>
        <taxon>Tracheophyta</taxon>
        <taxon>Spermatophyta</taxon>
        <taxon>Magnoliopsida</taxon>
        <taxon>eudicotyledons</taxon>
        <taxon>Gunneridae</taxon>
        <taxon>Pentapetalae</taxon>
        <taxon>rosids</taxon>
        <taxon>fabids</taxon>
        <taxon>Malpighiales</taxon>
        <taxon>Euphorbiaceae</taxon>
        <taxon>Acalyphoideae</taxon>
        <taxon>Acalypheae</taxon>
        <taxon>Ricinus</taxon>
    </lineage>
</organism>
<evidence type="ECO:0000313" key="2">
    <source>
        <dbReference type="Proteomes" id="UP000008311"/>
    </source>
</evidence>
<evidence type="ECO:0000313" key="1">
    <source>
        <dbReference type="EMBL" id="EEF41401.1"/>
    </source>
</evidence>
<dbReference type="EMBL" id="EQ973866">
    <property type="protein sequence ID" value="EEF41401.1"/>
    <property type="molecule type" value="Genomic_DNA"/>
</dbReference>
<protein>
    <submittedName>
        <fullName evidence="1">Uncharacterized protein</fullName>
    </submittedName>
</protein>
<gene>
    <name evidence="1" type="ORF">RCOM_0992170</name>
</gene>
<dbReference type="Proteomes" id="UP000008311">
    <property type="component" value="Unassembled WGS sequence"/>
</dbReference>
<reference evidence="2" key="1">
    <citation type="journal article" date="2010" name="Nat. Biotechnol.">
        <title>Draft genome sequence of the oilseed species Ricinus communis.</title>
        <authorList>
            <person name="Chan A.P."/>
            <person name="Crabtree J."/>
            <person name="Zhao Q."/>
            <person name="Lorenzi H."/>
            <person name="Orvis J."/>
            <person name="Puiu D."/>
            <person name="Melake-Berhan A."/>
            <person name="Jones K.M."/>
            <person name="Redman J."/>
            <person name="Chen G."/>
            <person name="Cahoon E.B."/>
            <person name="Gedil M."/>
            <person name="Stanke M."/>
            <person name="Haas B.J."/>
            <person name="Wortman J.R."/>
            <person name="Fraser-Liggett C.M."/>
            <person name="Ravel J."/>
            <person name="Rabinowicz P.D."/>
        </authorList>
    </citation>
    <scope>NUCLEOTIDE SEQUENCE [LARGE SCALE GENOMIC DNA]</scope>
    <source>
        <strain evidence="2">cv. Hale</strain>
    </source>
</reference>
<accession>B9S4S7</accession>
<name>B9S4S7_RICCO</name>
<sequence>MILKNHNFNIFDENFSHPPNSVVSIIAKALYFLEASNATCLSKKVERTYKDVFIGRNPLDVGWVNTNGALRQSFGHAASSGVLQSHDGRLITGLWQTWVVSEFLWPSYRGCIMV</sequence>
<dbReference type="AlphaFoldDB" id="B9S4S7"/>